<dbReference type="Gramene" id="TRITD3Bv1G048130.7">
    <property type="protein sequence ID" value="TRITD3Bv1G048130.7"/>
    <property type="gene ID" value="TRITD3Bv1G048130"/>
</dbReference>
<reference evidence="1 2" key="1">
    <citation type="submission" date="2017-09" db="EMBL/GenBank/DDBJ databases">
        <authorList>
            <consortium name="International Durum Wheat Genome Sequencing Consortium (IDWGSC)"/>
            <person name="Milanesi L."/>
        </authorList>
    </citation>
    <scope>NUCLEOTIDE SEQUENCE [LARGE SCALE GENOMIC DNA]</scope>
    <source>
        <strain evidence="2">cv. Svevo</strain>
    </source>
</reference>
<sequence>MLVCNHLEDVQHGEGNLYQGHMLEEFESLSEDNISQSFWPLQAKGSRVHFNAPYASLGVEIQKLKSRFAIGLEDAPAGLVEGVDQINPGGAQHMLPITLDSVYFSGGNLMLLGYGDQEPREMKQANGHVKFKNSYNRVHVHATGNCMEWRQDQTSQGGGYLSTDVFVDIAEQTWHANLNVVNAFAPLFERILEIPVVWHKGRATGEVHICMSKGDSFPSIHGQLDVKGLGFQILDAPSSFSEIVATLSFRGQRVFLHNASGWFGDVPVETSGDFGLNPEDGEFHLMCQVPSVEVNALMKSVKMKPLMFPVAGAVTAVFNCQGPLDAPVFVGSGIVSRKSLSVSGMPPSAASEAVIQNKEAGAVAAFDHIPFSHVSANFTFNLDNCVADLYGIRACLLDGGEIRGAGNAWICPEGEGDDSAIDINLSGSILLDKVLHRYIPGGIQLIPLKIGELNGETRLSGPLNRPKFDIKWAAPNAEDSFSDARGNIVIAHDYIMVNSSSVSFDLNTRIQTSYIDDYSLYKKMYQMKKIMPLVVESVDLDLRMRGFEFAHIASSIPFDTPRPLHLKASGRVKFQGKVVKPSQVVDDKIYGALQSIMDQSKLESDVSRLVGEISLSGIKLNQLMLAPQSTGFLSLSRDSVMLNATGRPDEKISIEVNGPLFFGTNDAIQDERLLSIFLQKGQLKSNICYHPESLTNLEVRNLPLDELELASLRGFVQKAEVQLNFQKRRGHGLLSVVRPKFSGVFGEALDIAARWSGDVITMEKSVLEQPNSKYELQGEYVFPGTRDRFPMESHGNGFIQKAMGGHLGSIMSSMGRWRMRLEVPDAEVAEILPLARLLSRSTDPVIRSRSKELFMQCLHSVGFNAESLRDQIKAVEMYHDWLDDDTIEDITLPALAELRGYWRGSLDASGGGNGDTMVSMFKY</sequence>
<name>A0A9R1QAJ9_TRITD</name>
<dbReference type="EMBL" id="LT934116">
    <property type="protein sequence ID" value="VAH73777.1"/>
    <property type="molecule type" value="Genomic_DNA"/>
</dbReference>
<proteinExistence type="predicted"/>
<dbReference type="PANTHER" id="PTHR34457:SF3">
    <property type="entry name" value="PROTEIN TIC236, CHLOROPLASTIC"/>
    <property type="match status" value="1"/>
</dbReference>
<gene>
    <name evidence="1" type="ORF">TRITD_3Bv1G048130</name>
</gene>
<dbReference type="Proteomes" id="UP000324705">
    <property type="component" value="Chromosome 3B"/>
</dbReference>
<evidence type="ECO:0000313" key="1">
    <source>
        <dbReference type="EMBL" id="VAH73777.1"/>
    </source>
</evidence>
<dbReference type="PANTHER" id="PTHR34457">
    <property type="entry name" value="EMBRYO DEFECTIVE 2410"/>
    <property type="match status" value="1"/>
</dbReference>
<evidence type="ECO:0000313" key="2">
    <source>
        <dbReference type="Proteomes" id="UP000324705"/>
    </source>
</evidence>
<dbReference type="InterPro" id="IPR053022">
    <property type="entry name" value="Chloroplast_translocon_comp"/>
</dbReference>
<dbReference type="AlphaFoldDB" id="A0A9R1QAJ9"/>
<keyword evidence="2" id="KW-1185">Reference proteome</keyword>
<organism evidence="1 2">
    <name type="scientific">Triticum turgidum subsp. durum</name>
    <name type="common">Durum wheat</name>
    <name type="synonym">Triticum durum</name>
    <dbReference type="NCBI Taxonomy" id="4567"/>
    <lineage>
        <taxon>Eukaryota</taxon>
        <taxon>Viridiplantae</taxon>
        <taxon>Streptophyta</taxon>
        <taxon>Embryophyta</taxon>
        <taxon>Tracheophyta</taxon>
        <taxon>Spermatophyta</taxon>
        <taxon>Magnoliopsida</taxon>
        <taxon>Liliopsida</taxon>
        <taxon>Poales</taxon>
        <taxon>Poaceae</taxon>
        <taxon>BOP clade</taxon>
        <taxon>Pooideae</taxon>
        <taxon>Triticodae</taxon>
        <taxon>Triticeae</taxon>
        <taxon>Triticinae</taxon>
        <taxon>Triticum</taxon>
    </lineage>
</organism>
<protein>
    <submittedName>
        <fullName evidence="1">Uncharacterized protein</fullName>
    </submittedName>
</protein>
<accession>A0A9R1QAJ9</accession>